<evidence type="ECO:0000313" key="3">
    <source>
        <dbReference type="Proteomes" id="UP000249547"/>
    </source>
</evidence>
<dbReference type="InterPro" id="IPR006121">
    <property type="entry name" value="HMA_dom"/>
</dbReference>
<evidence type="ECO:0000313" key="2">
    <source>
        <dbReference type="EMBL" id="RAJ11058.1"/>
    </source>
</evidence>
<dbReference type="AlphaFoldDB" id="A0A327R4R4"/>
<dbReference type="EMBL" id="QLLL01000001">
    <property type="protein sequence ID" value="RAJ11058.1"/>
    <property type="molecule type" value="Genomic_DNA"/>
</dbReference>
<dbReference type="OrthoDB" id="677920at2"/>
<dbReference type="Proteomes" id="UP000249547">
    <property type="component" value="Unassembled WGS sequence"/>
</dbReference>
<dbReference type="InterPro" id="IPR036163">
    <property type="entry name" value="HMA_dom_sf"/>
</dbReference>
<feature type="domain" description="HMA" evidence="1">
    <location>
        <begin position="1"/>
        <end position="67"/>
    </location>
</feature>
<protein>
    <submittedName>
        <fullName evidence="2">Copper chaperone</fullName>
    </submittedName>
</protein>
<organism evidence="2 3">
    <name type="scientific">Chitinophaga skermanii</name>
    <dbReference type="NCBI Taxonomy" id="331697"/>
    <lineage>
        <taxon>Bacteria</taxon>
        <taxon>Pseudomonadati</taxon>
        <taxon>Bacteroidota</taxon>
        <taxon>Chitinophagia</taxon>
        <taxon>Chitinophagales</taxon>
        <taxon>Chitinophagaceae</taxon>
        <taxon>Chitinophaga</taxon>
    </lineage>
</organism>
<evidence type="ECO:0000259" key="1">
    <source>
        <dbReference type="PROSITE" id="PS50846"/>
    </source>
</evidence>
<accession>A0A327R4R4</accession>
<dbReference type="PROSITE" id="PS50846">
    <property type="entry name" value="HMA_2"/>
    <property type="match status" value="1"/>
</dbReference>
<keyword evidence="3" id="KW-1185">Reference proteome</keyword>
<dbReference type="GO" id="GO:0046872">
    <property type="term" value="F:metal ion binding"/>
    <property type="evidence" value="ECO:0007669"/>
    <property type="project" value="InterPro"/>
</dbReference>
<reference evidence="2 3" key="1">
    <citation type="submission" date="2018-06" db="EMBL/GenBank/DDBJ databases">
        <title>Genomic Encyclopedia of Archaeal and Bacterial Type Strains, Phase II (KMG-II): from individual species to whole genera.</title>
        <authorList>
            <person name="Goeker M."/>
        </authorList>
    </citation>
    <scope>NUCLEOTIDE SEQUENCE [LARGE SCALE GENOMIC DNA]</scope>
    <source>
        <strain evidence="2 3">DSM 23857</strain>
    </source>
</reference>
<gene>
    <name evidence="2" type="ORF">LX64_00665</name>
</gene>
<sequence>MKTLQFKTNINCGGCIAATKPFLDKADGVEKWSVDTANPNKILTVETAQLSNEDVIALVQKAGFKAEALGA</sequence>
<dbReference type="Gene3D" id="3.30.70.100">
    <property type="match status" value="1"/>
</dbReference>
<dbReference type="CDD" id="cd00371">
    <property type="entry name" value="HMA"/>
    <property type="match status" value="1"/>
</dbReference>
<dbReference type="SUPFAM" id="SSF55008">
    <property type="entry name" value="HMA, heavy metal-associated domain"/>
    <property type="match status" value="1"/>
</dbReference>
<comment type="caution">
    <text evidence="2">The sequence shown here is derived from an EMBL/GenBank/DDBJ whole genome shotgun (WGS) entry which is preliminary data.</text>
</comment>
<name>A0A327R4R4_9BACT</name>
<proteinExistence type="predicted"/>
<dbReference type="RefSeq" id="WP_111596157.1">
    <property type="nucleotide sequence ID" value="NZ_QLLL01000001.1"/>
</dbReference>